<keyword evidence="1" id="KW-0175">Coiled coil</keyword>
<dbReference type="Proteomes" id="UP001189429">
    <property type="component" value="Unassembled WGS sequence"/>
</dbReference>
<feature type="non-terminal residue" evidence="3">
    <location>
        <position position="1"/>
    </location>
</feature>
<proteinExistence type="predicted"/>
<gene>
    <name evidence="3" type="ORF">PCOR1329_LOCUS38445</name>
</gene>
<feature type="region of interest" description="Disordered" evidence="2">
    <location>
        <begin position="802"/>
        <end position="823"/>
    </location>
</feature>
<evidence type="ECO:0000313" key="4">
    <source>
        <dbReference type="Proteomes" id="UP001189429"/>
    </source>
</evidence>
<evidence type="ECO:0000313" key="3">
    <source>
        <dbReference type="EMBL" id="CAK0844335.1"/>
    </source>
</evidence>
<feature type="region of interest" description="Disordered" evidence="2">
    <location>
        <begin position="459"/>
        <end position="486"/>
    </location>
</feature>
<feature type="coiled-coil region" evidence="1">
    <location>
        <begin position="140"/>
        <end position="177"/>
    </location>
</feature>
<dbReference type="InterPro" id="IPR036265">
    <property type="entry name" value="HIT-like_sf"/>
</dbReference>
<organism evidence="3 4">
    <name type="scientific">Prorocentrum cordatum</name>
    <dbReference type="NCBI Taxonomy" id="2364126"/>
    <lineage>
        <taxon>Eukaryota</taxon>
        <taxon>Sar</taxon>
        <taxon>Alveolata</taxon>
        <taxon>Dinophyceae</taxon>
        <taxon>Prorocentrales</taxon>
        <taxon>Prorocentraceae</taxon>
        <taxon>Prorocentrum</taxon>
    </lineage>
</organism>
<comment type="caution">
    <text evidence="3">The sequence shown here is derived from an EMBL/GenBank/DDBJ whole genome shotgun (WGS) entry which is preliminary data.</text>
</comment>
<evidence type="ECO:0000256" key="2">
    <source>
        <dbReference type="SAM" id="MobiDB-lite"/>
    </source>
</evidence>
<accession>A0ABN9TEW1</accession>
<feature type="region of interest" description="Disordered" evidence="2">
    <location>
        <begin position="231"/>
        <end position="287"/>
    </location>
</feature>
<evidence type="ECO:0000256" key="1">
    <source>
        <dbReference type="SAM" id="Coils"/>
    </source>
</evidence>
<sequence>ATVKDVVDMRKFMRAQVRGILDMSKKTTDDVLKEVKRIESMETKLDTMLAGLDIKDAKKCPTTTGAENMMRNVISANSTRDHERDTGSPVPGHRDSWPAFPNALSGSWSSFHDLAAGDGRNCDPAAPATPQAVALSSADKSRLQSSVSRLLEQIEGLEKATGQLREATQEFSSMSRRFAFALGQASVRCGWVGRAASGEVLRSKAEAVVSKSPPRPRDAVKVRWALKAGPLSPETRTSEPDGLWFAPLRGLPSEGRQRRDASKPTCSAREVRTPPGAQGRRRDAGPLRAMLRAKARGTGKGTVPTLPLLAASEALRGQPRATAAAIEACRGPGGWRPDPEVSLAEDVGRNGTAFGKILRGAAAARILYEDADFLAFRNVKPYAPLAGLVVPRRFVPQAPRLPGAVQQGETHGDCSCWLVAAGTRLGKTLTGHLSISPGVSRSTPKPDLGFIALRARLRPRGGHGGSPEGPLVRAGTPGGASGRADRRRAAMAVLRSAGAAHLLSTGLATLTLNYWTLSFNLNIITNTEGQRRHTTRPMNCHKWNNCTLNVTGHMDYPTQIAKDYWTLKINSNIITNIEGQHMQDYNTLTLNDWTLNFKFNIFTNTEGQYVQDWTLSFKFNIFTNTEGQHRQDYDTLTPNYWTLSFNFNILTNTEGHHMQNYTTRPLNCHQWNDCTLNVTCHMLLQTTHKTRLNGSNNTDTYATRKELPGIIAITQEIDGYKYTLDSPLRKSDTPEDKTRLQEIGSPAPPFAPAILEGQCKCGVGGSMEGAIRNRLRRAETEGIEAHTDIPIRVMPILFTDLNQGPGRRSRQRRTDNAIGSYQPSDETELGRLIQDKFLTHQLTAINMQTDHVKLNWKIHTKLSSLLHVADHIHMIMQIKMPVSSANITNNSTRWHYGLLAAGLQTGAHRASSLNDAYADISKD</sequence>
<feature type="region of interest" description="Disordered" evidence="2">
    <location>
        <begin position="726"/>
        <end position="748"/>
    </location>
</feature>
<keyword evidence="4" id="KW-1185">Reference proteome</keyword>
<name>A0ABN9TEW1_9DINO</name>
<protein>
    <submittedName>
        <fullName evidence="3">Uncharacterized protein</fullName>
    </submittedName>
</protein>
<dbReference type="Gene3D" id="3.30.428.10">
    <property type="entry name" value="HIT-like"/>
    <property type="match status" value="1"/>
</dbReference>
<reference evidence="3" key="1">
    <citation type="submission" date="2023-10" db="EMBL/GenBank/DDBJ databases">
        <authorList>
            <person name="Chen Y."/>
            <person name="Shah S."/>
            <person name="Dougan E. K."/>
            <person name="Thang M."/>
            <person name="Chan C."/>
        </authorList>
    </citation>
    <scope>NUCLEOTIDE SEQUENCE [LARGE SCALE GENOMIC DNA]</scope>
</reference>
<dbReference type="EMBL" id="CAUYUJ010014655">
    <property type="protein sequence ID" value="CAK0844335.1"/>
    <property type="molecule type" value="Genomic_DNA"/>
</dbReference>
<dbReference type="SUPFAM" id="SSF54197">
    <property type="entry name" value="HIT-like"/>
    <property type="match status" value="1"/>
</dbReference>
<feature type="compositionally biased region" description="Basic and acidic residues" evidence="2">
    <location>
        <begin position="727"/>
        <end position="740"/>
    </location>
</feature>